<dbReference type="SUPFAM" id="SSF117892">
    <property type="entry name" value="Band 7/SPFH domain"/>
    <property type="match status" value="1"/>
</dbReference>
<keyword evidence="3" id="KW-1003">Cell membrane</keyword>
<dbReference type="PANTHER" id="PTHR13806:SF31">
    <property type="entry name" value="FLOTILLIN-LIKE PROTEIN 1-RELATED"/>
    <property type="match status" value="1"/>
</dbReference>
<keyword evidence="6" id="KW-0812">Transmembrane</keyword>
<name>A0A1I1J131_RUMAL</name>
<dbReference type="PANTHER" id="PTHR13806">
    <property type="entry name" value="FLOTILLIN-RELATED"/>
    <property type="match status" value="1"/>
</dbReference>
<dbReference type="GO" id="GO:0005886">
    <property type="term" value="C:plasma membrane"/>
    <property type="evidence" value="ECO:0007669"/>
    <property type="project" value="UniProtKB-SubCell"/>
</dbReference>
<dbReference type="InterPro" id="IPR001107">
    <property type="entry name" value="Band_7"/>
</dbReference>
<feature type="coiled-coil region" evidence="5">
    <location>
        <begin position="249"/>
        <end position="306"/>
    </location>
</feature>
<dbReference type="CDD" id="cd03399">
    <property type="entry name" value="SPFH_flotillin"/>
    <property type="match status" value="1"/>
</dbReference>
<accession>A0A1I1J131</accession>
<reference evidence="8 9" key="1">
    <citation type="submission" date="2016-10" db="EMBL/GenBank/DDBJ databases">
        <authorList>
            <person name="de Groot N.N."/>
        </authorList>
    </citation>
    <scope>NUCLEOTIDE SEQUENCE [LARGE SCALE GENOMIC DNA]</scope>
    <source>
        <strain evidence="8 9">AR67</strain>
    </source>
</reference>
<evidence type="ECO:0000259" key="7">
    <source>
        <dbReference type="SMART" id="SM00244"/>
    </source>
</evidence>
<evidence type="ECO:0000313" key="8">
    <source>
        <dbReference type="EMBL" id="SFC42214.1"/>
    </source>
</evidence>
<comment type="subcellular location">
    <subcellularLocation>
        <location evidence="1">Cell membrane</location>
    </subcellularLocation>
</comment>
<dbReference type="Gene3D" id="3.30.479.30">
    <property type="entry name" value="Band 7 domain"/>
    <property type="match status" value="1"/>
</dbReference>
<dbReference type="EMBL" id="FOKQ01000012">
    <property type="protein sequence ID" value="SFC42214.1"/>
    <property type="molecule type" value="Genomic_DNA"/>
</dbReference>
<protein>
    <submittedName>
        <fullName evidence="8">Flotillin</fullName>
    </submittedName>
</protein>
<comment type="similarity">
    <text evidence="2">Belongs to the band 7/mec-2 family. Flotillin subfamily.</text>
</comment>
<dbReference type="RefSeq" id="WP_074961142.1">
    <property type="nucleotide sequence ID" value="NZ_FOKQ01000012.1"/>
</dbReference>
<dbReference type="OrthoDB" id="9786220at2"/>
<dbReference type="AlphaFoldDB" id="A0A1I1J131"/>
<keyword evidence="5" id="KW-0175">Coiled coil</keyword>
<dbReference type="SMART" id="SM00244">
    <property type="entry name" value="PHB"/>
    <property type="match status" value="1"/>
</dbReference>
<evidence type="ECO:0000256" key="2">
    <source>
        <dbReference type="ARBA" id="ARBA00007161"/>
    </source>
</evidence>
<keyword evidence="4 6" id="KW-0472">Membrane</keyword>
<evidence type="ECO:0000256" key="4">
    <source>
        <dbReference type="ARBA" id="ARBA00023136"/>
    </source>
</evidence>
<dbReference type="eggNOG" id="COG2268">
    <property type="taxonomic scope" value="Bacteria"/>
</dbReference>
<evidence type="ECO:0000256" key="6">
    <source>
        <dbReference type="SAM" id="Phobius"/>
    </source>
</evidence>
<sequence length="486" mass="52594">MGTETMIIICVIVAVLFAALMAILSRYRKCPSDKVLVIYGKVGTDKNGQARSARCIHGGAAFIMPVIQSYEYMDLTPISINVDLKNALSKQNIRIDVPSRFTVGISTEPGIMQNAAERLLGLKMMEIQELAKDIIFGQLRLIIATMDIEEINSDRDKFLLAVSNNVEIELKKIGLKLINVNVTDITDESGYLEALGKEAAAKAINDAKKSVAEKHRDGEIGQSHAQKEQRIEVAAANADAIKGENDAKVAVAQSEAERREREAESLRKATAAEAVQAAKAKQEAYIAQQEAELTRAELEKATQKADVIVKAEISKQQAEIAAEAQAEVTRRKAKGEADAIFAKMEAEANGNQEILTKQAEGLKQIVAAAGGDADAAVRLIIADKMEQLIAIQVEAIKNIKIDKITVWDSGANGGQGGGSTANFLSGLMKSVPPLNDLFEQAGMSLPEFLGKDMKDALEKSREEAIQRVAEEETKKLGANDVEIIEP</sequence>
<keyword evidence="6" id="KW-1133">Transmembrane helix</keyword>
<evidence type="ECO:0000256" key="5">
    <source>
        <dbReference type="SAM" id="Coils"/>
    </source>
</evidence>
<dbReference type="InterPro" id="IPR036013">
    <property type="entry name" value="Band_7/SPFH_dom_sf"/>
</dbReference>
<feature type="transmembrane region" description="Helical" evidence="6">
    <location>
        <begin position="6"/>
        <end position="24"/>
    </location>
</feature>
<gene>
    <name evidence="8" type="ORF">SAMN02910406_01699</name>
</gene>
<evidence type="ECO:0000256" key="1">
    <source>
        <dbReference type="ARBA" id="ARBA00004236"/>
    </source>
</evidence>
<evidence type="ECO:0000313" key="9">
    <source>
        <dbReference type="Proteomes" id="UP000182192"/>
    </source>
</evidence>
<feature type="domain" description="Band 7" evidence="7">
    <location>
        <begin position="25"/>
        <end position="199"/>
    </location>
</feature>
<organism evidence="8 9">
    <name type="scientific">Ruminococcus albus</name>
    <dbReference type="NCBI Taxonomy" id="1264"/>
    <lineage>
        <taxon>Bacteria</taxon>
        <taxon>Bacillati</taxon>
        <taxon>Bacillota</taxon>
        <taxon>Clostridia</taxon>
        <taxon>Eubacteriales</taxon>
        <taxon>Oscillospiraceae</taxon>
        <taxon>Ruminococcus</taxon>
    </lineage>
</organism>
<dbReference type="InterPro" id="IPR027705">
    <property type="entry name" value="Flotillin_fam"/>
</dbReference>
<dbReference type="Pfam" id="PF01145">
    <property type="entry name" value="Band_7"/>
    <property type="match status" value="1"/>
</dbReference>
<evidence type="ECO:0000256" key="3">
    <source>
        <dbReference type="ARBA" id="ARBA00022475"/>
    </source>
</evidence>
<proteinExistence type="inferred from homology"/>
<dbReference type="Proteomes" id="UP000182192">
    <property type="component" value="Unassembled WGS sequence"/>
</dbReference>